<dbReference type="InterPro" id="IPR026966">
    <property type="entry name" value="Neurofascin/L1/NrCAM_C"/>
</dbReference>
<keyword evidence="2 5" id="KW-0812">Transmembrane</keyword>
<organism evidence="8">
    <name type="scientific">Mesocestoides corti</name>
    <name type="common">Flatworm</name>
    <dbReference type="NCBI Taxonomy" id="53468"/>
    <lineage>
        <taxon>Eukaryota</taxon>
        <taxon>Metazoa</taxon>
        <taxon>Spiralia</taxon>
        <taxon>Lophotrochozoa</taxon>
        <taxon>Platyhelminthes</taxon>
        <taxon>Cestoda</taxon>
        <taxon>Eucestoda</taxon>
        <taxon>Cyclophyllidea</taxon>
        <taxon>Mesocestoididae</taxon>
        <taxon>Mesocestoides</taxon>
    </lineage>
</organism>
<comment type="subcellular location">
    <subcellularLocation>
        <location evidence="1">Membrane</location>
        <topology evidence="1">Single-pass membrane protein</topology>
    </subcellularLocation>
</comment>
<feature type="transmembrane region" description="Helical" evidence="5">
    <location>
        <begin position="673"/>
        <end position="697"/>
    </location>
</feature>
<dbReference type="InterPro" id="IPR013783">
    <property type="entry name" value="Ig-like_fold"/>
</dbReference>
<evidence type="ECO:0000256" key="2">
    <source>
        <dbReference type="ARBA" id="ARBA00022692"/>
    </source>
</evidence>
<keyword evidence="3 5" id="KW-1133">Transmembrane helix</keyword>
<evidence type="ECO:0000256" key="6">
    <source>
        <dbReference type="SAM" id="SignalP"/>
    </source>
</evidence>
<evidence type="ECO:0000256" key="1">
    <source>
        <dbReference type="ARBA" id="ARBA00004167"/>
    </source>
</evidence>
<feature type="domain" description="Neurofascin/L1/NrCAM C-terminal" evidence="7">
    <location>
        <begin position="698"/>
        <end position="784"/>
    </location>
</feature>
<dbReference type="GO" id="GO:0016020">
    <property type="term" value="C:membrane"/>
    <property type="evidence" value="ECO:0007669"/>
    <property type="project" value="UniProtKB-SubCell"/>
</dbReference>
<dbReference type="Gene3D" id="2.60.40.10">
    <property type="entry name" value="Immunoglobulins"/>
    <property type="match status" value="1"/>
</dbReference>
<evidence type="ECO:0000256" key="3">
    <source>
        <dbReference type="ARBA" id="ARBA00022989"/>
    </source>
</evidence>
<name>A0A5K3EMV6_MESCO</name>
<dbReference type="AlphaFoldDB" id="A0A5K3EMV6"/>
<evidence type="ECO:0000256" key="5">
    <source>
        <dbReference type="SAM" id="Phobius"/>
    </source>
</evidence>
<keyword evidence="4 5" id="KW-0472">Membrane</keyword>
<reference evidence="8" key="1">
    <citation type="submission" date="2019-11" db="UniProtKB">
        <authorList>
            <consortium name="WormBaseParasite"/>
        </authorList>
    </citation>
    <scope>IDENTIFICATION</scope>
</reference>
<keyword evidence="6" id="KW-0732">Signal</keyword>
<evidence type="ECO:0000259" key="7">
    <source>
        <dbReference type="Pfam" id="PF13882"/>
    </source>
</evidence>
<feature type="chain" id="PRO_5024420830" evidence="6">
    <location>
        <begin position="24"/>
        <end position="804"/>
    </location>
</feature>
<proteinExistence type="predicted"/>
<protein>
    <submittedName>
        <fullName evidence="8">Bravo_FIGEY domain-containing protein</fullName>
    </submittedName>
</protein>
<accession>A0A5K3EMV6</accession>
<evidence type="ECO:0000256" key="4">
    <source>
        <dbReference type="ARBA" id="ARBA00023136"/>
    </source>
</evidence>
<dbReference type="Pfam" id="PF13882">
    <property type="entry name" value="Bravo_FIGEY"/>
    <property type="match status" value="1"/>
</dbReference>
<dbReference type="WBParaSite" id="MCU_001741-RA">
    <property type="protein sequence ID" value="MCU_001741-RA"/>
    <property type="gene ID" value="MCU_001741"/>
</dbReference>
<evidence type="ECO:0000313" key="8">
    <source>
        <dbReference type="WBParaSite" id="MCU_001741-RA"/>
    </source>
</evidence>
<feature type="signal peptide" evidence="6">
    <location>
        <begin position="1"/>
        <end position="23"/>
    </location>
</feature>
<sequence>MAGLGLCNSVVFVALLVIGSCFGGTPFLKFRQVESTTHRNGSFSYFGMNKPIIVDGLFPRVTIQIVELLNNIPPRLEFHCVVDKLSRDSPITTAQLCFETPSSSKLSCDDALGSSYLLPEKYKFKSSGDVYTGYVFTSNWVRDNFPLDATYFCRLGNSNGVIQSNMIEVQDLDSYVAAFSKRKPLDPVLLDPIVGSHFPLSLECGNPIYPVDLPAWAKQTFRVPYDWVVCEADVDSQLELRKCYDRSEPIVSYFDHTVLPNGTLIIHELAKDWRPIGILCISSFIRNMVFSAYFQNNDGKPAPFTFITGSYPNQIIPHSPQYDRVTLRSGWHARDAITLNALYTANPKIVTAKWTKDEGPLPLQITGSRHSLTFPQDIKPSYAGTYVLSLKTPYETLRFKYEVLVEQPPVIKQDPPRDVFVLQGHQAQLTAEFDGHITSRSVFINGIPIDTLSASNYRESLRLLRDSFPYIGELNPEIEFPSESSIRYTVRDLAFTPNSPYGASHTVTMVAANSLGSVRTNTLIRVLPVPEVLHQLSEYSCVEDCFNHTTHRFYCDIELAPYSGLRVVKTWELDGQDLERLDPRDNRLTFLNHSSREVVLNIVQGDSDFDELFANVDLSCRFRVFGPETELFAGHMYETPLYDTKSDPNLHGMLTAHIRKYPSSLKIVNVASISWIVAVVIAVLILLIVAVLAVCIVMRNKGKTYMLEREELVRGNDPEKEFRDRAAFQDYERCDEPPVLGCNQSLEDAFQEVGSEDEGELEFYGTDPGHFNETGSFINVYTKDTRRPDHQRSGGVVSNGVAPV</sequence>